<accession>A0A0U2UET8</accession>
<evidence type="ECO:0000313" key="2">
    <source>
        <dbReference type="EMBL" id="ALS20417.1"/>
    </source>
</evidence>
<dbReference type="KEGG" id="pnp:IJ22_00250"/>
<dbReference type="EMBL" id="CP013652">
    <property type="protein sequence ID" value="ALS20417.1"/>
    <property type="molecule type" value="Genomic_DNA"/>
</dbReference>
<dbReference type="OrthoDB" id="9788398at2"/>
<dbReference type="InterPro" id="IPR018657">
    <property type="entry name" value="LarA-like_N"/>
</dbReference>
<evidence type="ECO:0000259" key="1">
    <source>
        <dbReference type="Pfam" id="PF09861"/>
    </source>
</evidence>
<reference evidence="2 3" key="2">
    <citation type="journal article" date="2016" name="Genome Announc.">
        <title>Complete Genome Sequences of Two Interactive Moderate Thermophiles, Paenibacillus napthalenovorans 32O-Y and Paenibacillus sp. 32O-W.</title>
        <authorList>
            <person name="Butler R.R.III."/>
            <person name="Wang J."/>
            <person name="Stark B.C."/>
            <person name="Pombert J.F."/>
        </authorList>
    </citation>
    <scope>NUCLEOTIDE SEQUENCE [LARGE SCALE GENOMIC DNA]</scope>
    <source>
        <strain evidence="2 3">32O-Y</strain>
    </source>
</reference>
<dbReference type="Gene3D" id="3.40.50.11440">
    <property type="match status" value="1"/>
</dbReference>
<sequence length="433" mass="47490">MLTGELSNFVPLPRMIPVRQVFDAPTINDIEGELRKELNKEAIRNSIKAGSRVAVGVGSRGIANLPKLVVTLIHQLKEWGAQPFIVPAMGSHGGGTTEGQIKMLAELGVTEESMGVPILNSMDVVQIGTLDDGTPIYLDEASYRSDAIVFINRVKPHTSFKGDHESGLLKMMAIGLGRHKGTLAIHQHPLAEMPVLLPKIAEVYLKHAPIAFGVGVLENAYDKTAHIEAVTPDELILKDKELLIQAKKYMPRIVPEQVDLLMVNEIGKNISGSGMDPNITGRAASKAPQQFNAPQIERIFVRGLTKETKGNACGIGVADVITRRVFEQINLSYTYANVITSKILDSAKIPVIMSNDREAISTALRTCYHIDLQNPRVVWIKNTLELENILISESVLADMKGDPRIQVLGEPLEIAFDSDHNITTDIWRGMEHG</sequence>
<dbReference type="Proteomes" id="UP000061660">
    <property type="component" value="Chromosome"/>
</dbReference>
<evidence type="ECO:0000313" key="3">
    <source>
        <dbReference type="Proteomes" id="UP000061660"/>
    </source>
</evidence>
<name>A0A0U2UET8_9BACL</name>
<dbReference type="RefSeq" id="WP_062406291.1">
    <property type="nucleotide sequence ID" value="NZ_CP013652.1"/>
</dbReference>
<keyword evidence="3" id="KW-1185">Reference proteome</keyword>
<gene>
    <name evidence="2" type="ORF">IJ22_00250</name>
</gene>
<dbReference type="STRING" id="162209.IJ22_00250"/>
<dbReference type="AlphaFoldDB" id="A0A0U2UET8"/>
<reference evidence="3" key="1">
    <citation type="submission" date="2015-12" db="EMBL/GenBank/DDBJ databases">
        <title>Complete genome sequences of two moderately thermophilic Paenibacillus species.</title>
        <authorList>
            <person name="Butler R.III."/>
            <person name="Wang J."/>
            <person name="Stark B.C."/>
            <person name="Pombert J.-F."/>
        </authorList>
    </citation>
    <scope>NUCLEOTIDE SEQUENCE [LARGE SCALE GENOMIC DNA]</scope>
    <source>
        <strain evidence="3">32O-Y</strain>
    </source>
</reference>
<dbReference type="GO" id="GO:0050043">
    <property type="term" value="F:lactate racemase activity"/>
    <property type="evidence" value="ECO:0007669"/>
    <property type="project" value="InterPro"/>
</dbReference>
<proteinExistence type="predicted"/>
<protein>
    <recommendedName>
        <fullName evidence="1">LarA-like N-terminal domain-containing protein</fullName>
    </recommendedName>
</protein>
<feature type="domain" description="LarA-like N-terminal" evidence="1">
    <location>
        <begin position="29"/>
        <end position="187"/>
    </location>
</feature>
<dbReference type="PATRIC" id="fig|162209.4.peg.17"/>
<organism evidence="2 3">
    <name type="scientific">Paenibacillus naphthalenovorans</name>
    <dbReference type="NCBI Taxonomy" id="162209"/>
    <lineage>
        <taxon>Bacteria</taxon>
        <taxon>Bacillati</taxon>
        <taxon>Bacillota</taxon>
        <taxon>Bacilli</taxon>
        <taxon>Bacillales</taxon>
        <taxon>Paenibacillaceae</taxon>
        <taxon>Paenibacillus</taxon>
    </lineage>
</organism>
<dbReference type="Pfam" id="PF09861">
    <property type="entry name" value="Lar_N"/>
    <property type="match status" value="1"/>
</dbReference>